<dbReference type="PANTHER" id="PTHR36449">
    <property type="entry name" value="ACETYLTRANSFERASE-RELATED"/>
    <property type="match status" value="1"/>
</dbReference>
<comment type="similarity">
    <text evidence="1">Belongs to the acetyltransferase family. GNAT subfamily.</text>
</comment>
<keyword evidence="9" id="KW-1185">Reference proteome</keyword>
<sequence>MSSGTAADSLWATQPLDKKRHDRNRFDCGVPALDTYLQTQAAQEMRRRGAVTYVLEDPTDPGRIRGYYTLSSNSAALGALPEETARKMASYPRVSAILLGRLAVDERDRAQGLGGLLLVDALRRARTHSAAIGAALVVVEAKDETAVPFYQHYGFRTFPDNHHQLFLTMLEAGKV</sequence>
<dbReference type="InterPro" id="IPR000182">
    <property type="entry name" value="GNAT_dom"/>
</dbReference>
<evidence type="ECO:0000256" key="5">
    <source>
        <dbReference type="ARBA" id="ARBA00023315"/>
    </source>
</evidence>
<keyword evidence="4 8" id="KW-0808">Transferase</keyword>
<keyword evidence="3" id="KW-1277">Toxin-antitoxin system</keyword>
<feature type="domain" description="N-acetyltransferase" evidence="7">
    <location>
        <begin position="99"/>
        <end position="158"/>
    </location>
</feature>
<evidence type="ECO:0000256" key="1">
    <source>
        <dbReference type="ARBA" id="ARBA00009342"/>
    </source>
</evidence>
<proteinExistence type="inferred from homology"/>
<evidence type="ECO:0000256" key="2">
    <source>
        <dbReference type="ARBA" id="ARBA00022491"/>
    </source>
</evidence>
<organism evidence="8 9">
    <name type="scientific">Spiribacter vilamensis</name>
    <dbReference type="NCBI Taxonomy" id="531306"/>
    <lineage>
        <taxon>Bacteria</taxon>
        <taxon>Pseudomonadati</taxon>
        <taxon>Pseudomonadota</taxon>
        <taxon>Gammaproteobacteria</taxon>
        <taxon>Chromatiales</taxon>
        <taxon>Ectothiorhodospiraceae</taxon>
        <taxon>Spiribacter</taxon>
    </lineage>
</organism>
<dbReference type="SUPFAM" id="SSF55729">
    <property type="entry name" value="Acyl-CoA N-acyltransferases (Nat)"/>
    <property type="match status" value="1"/>
</dbReference>
<name>A0A4Q8CZ08_9GAMM</name>
<comment type="caution">
    <text evidence="8">The sequence shown here is derived from an EMBL/GenBank/DDBJ whole genome shotgun (WGS) entry which is preliminary data.</text>
</comment>
<dbReference type="PANTHER" id="PTHR36449:SF1">
    <property type="entry name" value="ACETYLTRANSFERASE"/>
    <property type="match status" value="1"/>
</dbReference>
<dbReference type="Proteomes" id="UP000292298">
    <property type="component" value="Unassembled WGS sequence"/>
</dbReference>
<reference evidence="8 9" key="1">
    <citation type="submission" date="2019-02" db="EMBL/GenBank/DDBJ databases">
        <title>Genomic Encyclopedia of Type Strains, Phase IV (KMG-IV): sequencing the most valuable type-strain genomes for metagenomic binning, comparative biology and taxonomic classification.</title>
        <authorList>
            <person name="Goeker M."/>
        </authorList>
    </citation>
    <scope>NUCLEOTIDE SEQUENCE [LARGE SCALE GENOMIC DNA]</scope>
    <source>
        <strain evidence="8 9">DSM 21056</strain>
    </source>
</reference>
<comment type="catalytic activity">
    <reaction evidence="6">
        <text>glycyl-tRNA(Gly) + acetyl-CoA = N-acetylglycyl-tRNA(Gly) + CoA + H(+)</text>
        <dbReference type="Rhea" id="RHEA:81867"/>
        <dbReference type="Rhea" id="RHEA-COMP:9683"/>
        <dbReference type="Rhea" id="RHEA-COMP:19766"/>
        <dbReference type="ChEBI" id="CHEBI:15378"/>
        <dbReference type="ChEBI" id="CHEBI:57287"/>
        <dbReference type="ChEBI" id="CHEBI:57288"/>
        <dbReference type="ChEBI" id="CHEBI:78522"/>
        <dbReference type="ChEBI" id="CHEBI:232036"/>
    </reaction>
</comment>
<keyword evidence="2" id="KW-0678">Repressor</keyword>
<protein>
    <submittedName>
        <fullName evidence="8">Acetyltransferase (GNAT) family protein</fullName>
    </submittedName>
</protein>
<keyword evidence="5" id="KW-0012">Acyltransferase</keyword>
<dbReference type="AlphaFoldDB" id="A0A4Q8CZ08"/>
<evidence type="ECO:0000313" key="8">
    <source>
        <dbReference type="EMBL" id="RZU98246.1"/>
    </source>
</evidence>
<evidence type="ECO:0000256" key="4">
    <source>
        <dbReference type="ARBA" id="ARBA00022679"/>
    </source>
</evidence>
<dbReference type="EMBL" id="SHLI01000001">
    <property type="protein sequence ID" value="RZU98246.1"/>
    <property type="molecule type" value="Genomic_DNA"/>
</dbReference>
<dbReference type="InterPro" id="IPR016181">
    <property type="entry name" value="Acyl_CoA_acyltransferase"/>
</dbReference>
<dbReference type="Pfam" id="PF13673">
    <property type="entry name" value="Acetyltransf_10"/>
    <property type="match status" value="1"/>
</dbReference>
<evidence type="ECO:0000259" key="7">
    <source>
        <dbReference type="Pfam" id="PF13673"/>
    </source>
</evidence>
<gene>
    <name evidence="8" type="ORF">EV698_0490</name>
</gene>
<evidence type="ECO:0000256" key="3">
    <source>
        <dbReference type="ARBA" id="ARBA00022649"/>
    </source>
</evidence>
<evidence type="ECO:0000256" key="6">
    <source>
        <dbReference type="ARBA" id="ARBA00049880"/>
    </source>
</evidence>
<dbReference type="GO" id="GO:0016747">
    <property type="term" value="F:acyltransferase activity, transferring groups other than amino-acyl groups"/>
    <property type="evidence" value="ECO:0007669"/>
    <property type="project" value="InterPro"/>
</dbReference>
<dbReference type="OrthoDB" id="9799147at2"/>
<dbReference type="Gene3D" id="3.40.630.30">
    <property type="match status" value="1"/>
</dbReference>
<evidence type="ECO:0000313" key="9">
    <source>
        <dbReference type="Proteomes" id="UP000292298"/>
    </source>
</evidence>
<accession>A0A4Q8CZ08</accession>